<proteinExistence type="predicted"/>
<protein>
    <submittedName>
        <fullName evidence="1">Uncharacterized protein</fullName>
    </submittedName>
</protein>
<dbReference type="GO" id="GO:0000287">
    <property type="term" value="F:magnesium ion binding"/>
    <property type="evidence" value="ECO:0007669"/>
    <property type="project" value="InterPro"/>
</dbReference>
<dbReference type="Proteomes" id="UP000008311">
    <property type="component" value="Unassembled WGS sequence"/>
</dbReference>
<evidence type="ECO:0000313" key="1">
    <source>
        <dbReference type="EMBL" id="EEF23886.1"/>
    </source>
</evidence>
<dbReference type="PANTHER" id="PTHR12729">
    <property type="entry name" value="TRNA(HIS) GUANYLYLTRANSFERASE-RELATED"/>
    <property type="match status" value="1"/>
</dbReference>
<reference evidence="2" key="1">
    <citation type="journal article" date="2010" name="Nat. Biotechnol.">
        <title>Draft genome sequence of the oilseed species Ricinus communis.</title>
        <authorList>
            <person name="Chan A.P."/>
            <person name="Crabtree J."/>
            <person name="Zhao Q."/>
            <person name="Lorenzi H."/>
            <person name="Orvis J."/>
            <person name="Puiu D."/>
            <person name="Melake-Berhan A."/>
            <person name="Jones K.M."/>
            <person name="Redman J."/>
            <person name="Chen G."/>
            <person name="Cahoon E.B."/>
            <person name="Gedil M."/>
            <person name="Stanke M."/>
            <person name="Haas B.J."/>
            <person name="Wortman J.R."/>
            <person name="Fraser-Liggett C.M."/>
            <person name="Ravel J."/>
            <person name="Rabinowicz P.D."/>
        </authorList>
    </citation>
    <scope>NUCLEOTIDE SEQUENCE [LARGE SCALE GENOMIC DNA]</scope>
    <source>
        <strain evidence="2">cv. Hale</strain>
    </source>
</reference>
<evidence type="ECO:0000313" key="2">
    <source>
        <dbReference type="Proteomes" id="UP000008311"/>
    </source>
</evidence>
<keyword evidence="2" id="KW-1185">Reference proteome</keyword>
<dbReference type="InterPro" id="IPR038469">
    <property type="entry name" value="tRNAHis_GuaTrfase_Thg1_sf"/>
</dbReference>
<sequence length="185" mass="20894">MLFDGRIQKWVSSLTAIAVRHFNDMLAEHLPKKAHAEPEFDCRVWQVPSLELARENFEWRETDATKNAITMAASAFYSPRQLHKVGAAAKHDLLMAKGVNFNEYPAFFKRGTYVRRETVLKMLPQETLAKIPENRRPTGPVGRSEVRAVDMPPIARLANGVDVLFFRAAPELKTVAQLPLVQQAA</sequence>
<dbReference type="InParanoid" id="B9TJS9"/>
<dbReference type="GO" id="GO:0008193">
    <property type="term" value="F:tRNA guanylyltransferase activity"/>
    <property type="evidence" value="ECO:0007669"/>
    <property type="project" value="InterPro"/>
</dbReference>
<dbReference type="Gene3D" id="3.30.70.3000">
    <property type="match status" value="1"/>
</dbReference>
<accession>B9TJS9</accession>
<dbReference type="GO" id="GO:0006400">
    <property type="term" value="P:tRNA modification"/>
    <property type="evidence" value="ECO:0007669"/>
    <property type="project" value="InterPro"/>
</dbReference>
<organism evidence="1 2">
    <name type="scientific">Ricinus communis</name>
    <name type="common">Castor bean</name>
    <dbReference type="NCBI Taxonomy" id="3988"/>
    <lineage>
        <taxon>Eukaryota</taxon>
        <taxon>Viridiplantae</taxon>
        <taxon>Streptophyta</taxon>
        <taxon>Embryophyta</taxon>
        <taxon>Tracheophyta</taxon>
        <taxon>Spermatophyta</taxon>
        <taxon>Magnoliopsida</taxon>
        <taxon>eudicotyledons</taxon>
        <taxon>Gunneridae</taxon>
        <taxon>Pentapetalae</taxon>
        <taxon>rosids</taxon>
        <taxon>fabids</taxon>
        <taxon>Malpighiales</taxon>
        <taxon>Euphorbiaceae</taxon>
        <taxon>Acalyphoideae</taxon>
        <taxon>Acalypheae</taxon>
        <taxon>Ricinus</taxon>
    </lineage>
</organism>
<dbReference type="InterPro" id="IPR007537">
    <property type="entry name" value="tRNAHis_GuaTrfase_Thg1"/>
</dbReference>
<name>B9TJS9_RICCO</name>
<dbReference type="AlphaFoldDB" id="B9TJS9"/>
<dbReference type="PANTHER" id="PTHR12729:SF1">
    <property type="entry name" value="TRNAHIS GUANYLYLTRANSFERASE CATALYTIC DOMAIN-CONTAINING PROTEIN"/>
    <property type="match status" value="1"/>
</dbReference>
<gene>
    <name evidence="1" type="ORF">RCOM_1875060</name>
</gene>
<dbReference type="EMBL" id="EQ984324">
    <property type="protein sequence ID" value="EEF23886.1"/>
    <property type="molecule type" value="Genomic_DNA"/>
</dbReference>